<dbReference type="PIRSF" id="PIRSF000498">
    <property type="entry name" value="Riboflavin_syn_A"/>
    <property type="match status" value="1"/>
</dbReference>
<evidence type="ECO:0000256" key="5">
    <source>
        <dbReference type="ARBA" id="ARBA00013950"/>
    </source>
</evidence>
<keyword evidence="7 12" id="KW-0808">Transferase</keyword>
<dbReference type="InterPro" id="IPR023366">
    <property type="entry name" value="ATP_synth_asu-like_sf"/>
</dbReference>
<dbReference type="STRING" id="469383.Cwoe_3707"/>
<dbReference type="EC" id="2.5.1.9" evidence="4 9"/>
<dbReference type="Pfam" id="PF00677">
    <property type="entry name" value="Lum_binding"/>
    <property type="match status" value="2"/>
</dbReference>
<dbReference type="Proteomes" id="UP000008229">
    <property type="component" value="Chromosome"/>
</dbReference>
<feature type="domain" description="Lumazine-binding" evidence="11">
    <location>
        <begin position="96"/>
        <end position="192"/>
    </location>
</feature>
<feature type="domain" description="Lumazine-binding" evidence="11">
    <location>
        <begin position="1"/>
        <end position="95"/>
    </location>
</feature>
<feature type="repeat" description="Lumazine-binding" evidence="10">
    <location>
        <begin position="96"/>
        <end position="192"/>
    </location>
</feature>
<dbReference type="NCBIfam" id="TIGR00187">
    <property type="entry name" value="ribE"/>
    <property type="match status" value="1"/>
</dbReference>
<dbReference type="HOGENOM" id="CLU_034388_2_0_11"/>
<dbReference type="FunFam" id="2.40.30.20:FF:000004">
    <property type="entry name" value="Riboflavin synthase, alpha subunit"/>
    <property type="match status" value="1"/>
</dbReference>
<proteinExistence type="predicted"/>
<evidence type="ECO:0000313" key="12">
    <source>
        <dbReference type="EMBL" id="ADB52124.1"/>
    </source>
</evidence>
<gene>
    <name evidence="12" type="ordered locus">Cwoe_3707</name>
</gene>
<dbReference type="RefSeq" id="WP_012935175.1">
    <property type="nucleotide sequence ID" value="NC_013739.1"/>
</dbReference>
<dbReference type="SUPFAM" id="SSF63380">
    <property type="entry name" value="Riboflavin synthase domain-like"/>
    <property type="match status" value="2"/>
</dbReference>
<evidence type="ECO:0000256" key="2">
    <source>
        <dbReference type="ARBA" id="ARBA00002803"/>
    </source>
</evidence>
<dbReference type="OrthoDB" id="9788537at2"/>
<name>D3F1G1_CONWI</name>
<keyword evidence="8" id="KW-0677">Repeat</keyword>
<organism evidence="12 13">
    <name type="scientific">Conexibacter woesei (strain DSM 14684 / CCUG 47730 / CIP 108061 / JCM 11494 / NBRC 100937 / ID131577)</name>
    <dbReference type="NCBI Taxonomy" id="469383"/>
    <lineage>
        <taxon>Bacteria</taxon>
        <taxon>Bacillati</taxon>
        <taxon>Actinomycetota</taxon>
        <taxon>Thermoleophilia</taxon>
        <taxon>Solirubrobacterales</taxon>
        <taxon>Conexibacteraceae</taxon>
        <taxon>Conexibacter</taxon>
    </lineage>
</organism>
<evidence type="ECO:0000256" key="6">
    <source>
        <dbReference type="ARBA" id="ARBA00022619"/>
    </source>
</evidence>
<evidence type="ECO:0000256" key="7">
    <source>
        <dbReference type="ARBA" id="ARBA00022679"/>
    </source>
</evidence>
<dbReference type="NCBIfam" id="NF009566">
    <property type="entry name" value="PRK13020.1"/>
    <property type="match status" value="1"/>
</dbReference>
<dbReference type="InterPro" id="IPR026017">
    <property type="entry name" value="Lumazine-bd_dom"/>
</dbReference>
<reference evidence="13" key="2">
    <citation type="submission" date="2010-01" db="EMBL/GenBank/DDBJ databases">
        <title>The complete genome of Conexibacter woesei DSM 14684.</title>
        <authorList>
            <consortium name="US DOE Joint Genome Institute (JGI-PGF)"/>
            <person name="Lucas S."/>
            <person name="Copeland A."/>
            <person name="Lapidus A."/>
            <person name="Glavina del Rio T."/>
            <person name="Dalin E."/>
            <person name="Tice H."/>
            <person name="Bruce D."/>
            <person name="Goodwin L."/>
            <person name="Pitluck S."/>
            <person name="Kyrpides N."/>
            <person name="Mavromatis K."/>
            <person name="Ivanova N."/>
            <person name="Mikhailova N."/>
            <person name="Chertkov O."/>
            <person name="Brettin T."/>
            <person name="Detter J.C."/>
            <person name="Han C."/>
            <person name="Larimer F."/>
            <person name="Land M."/>
            <person name="Hauser L."/>
            <person name="Markowitz V."/>
            <person name="Cheng J.-F."/>
            <person name="Hugenholtz P."/>
            <person name="Woyke T."/>
            <person name="Wu D."/>
            <person name="Pukall R."/>
            <person name="Steenblock K."/>
            <person name="Schneider S."/>
            <person name="Klenk H.-P."/>
            <person name="Eisen J.A."/>
        </authorList>
    </citation>
    <scope>NUCLEOTIDE SEQUENCE [LARGE SCALE GENOMIC DNA]</scope>
    <source>
        <strain evidence="13">DSM 14684 / CIP 108061 / JCM 11494 / NBRC 100937 / ID131577</strain>
    </source>
</reference>
<evidence type="ECO:0000256" key="4">
    <source>
        <dbReference type="ARBA" id="ARBA00012827"/>
    </source>
</evidence>
<dbReference type="NCBIfam" id="NF006767">
    <property type="entry name" value="PRK09289.1"/>
    <property type="match status" value="1"/>
</dbReference>
<dbReference type="Gene3D" id="2.40.30.20">
    <property type="match status" value="2"/>
</dbReference>
<reference evidence="12 13" key="1">
    <citation type="journal article" date="2010" name="Stand. Genomic Sci.">
        <title>Complete genome sequence of Conexibacter woesei type strain (ID131577).</title>
        <authorList>
            <person name="Pukall R."/>
            <person name="Lapidus A."/>
            <person name="Glavina Del Rio T."/>
            <person name="Copeland A."/>
            <person name="Tice H."/>
            <person name="Cheng J.-F."/>
            <person name="Lucas S."/>
            <person name="Chen F."/>
            <person name="Nolan M."/>
            <person name="Bruce D."/>
            <person name="Goodwin L."/>
            <person name="Pitluck S."/>
            <person name="Mavromatis K."/>
            <person name="Ivanova N."/>
            <person name="Ovchinnikova G."/>
            <person name="Pati A."/>
            <person name="Chen A."/>
            <person name="Palaniappan K."/>
            <person name="Land M."/>
            <person name="Hauser L."/>
            <person name="Chang Y.-J."/>
            <person name="Jeffries C.D."/>
            <person name="Chain P."/>
            <person name="Meincke L."/>
            <person name="Sims D."/>
            <person name="Brettin T."/>
            <person name="Detter J.C."/>
            <person name="Rohde M."/>
            <person name="Goeker M."/>
            <person name="Bristow J."/>
            <person name="Eisen J.A."/>
            <person name="Markowitz V."/>
            <person name="Kyrpides N.C."/>
            <person name="Klenk H.-P."/>
            <person name="Hugenholtz P."/>
        </authorList>
    </citation>
    <scope>NUCLEOTIDE SEQUENCE [LARGE SCALE GENOMIC DNA]</scope>
    <source>
        <strain evidence="13">DSM 14684 / CIP 108061 / JCM 11494 / NBRC 100937 / ID131577</strain>
    </source>
</reference>
<dbReference type="eggNOG" id="COG0307">
    <property type="taxonomic scope" value="Bacteria"/>
</dbReference>
<dbReference type="InterPro" id="IPR001783">
    <property type="entry name" value="Lumazine-bd"/>
</dbReference>
<feature type="repeat" description="Lumazine-binding" evidence="10">
    <location>
        <begin position="1"/>
        <end position="95"/>
    </location>
</feature>
<dbReference type="CDD" id="cd00402">
    <property type="entry name" value="Riboflavin_synthase_like"/>
    <property type="match status" value="1"/>
</dbReference>
<evidence type="ECO:0000256" key="9">
    <source>
        <dbReference type="NCBIfam" id="TIGR00187"/>
    </source>
</evidence>
<accession>D3F1G1</accession>
<dbReference type="InterPro" id="IPR017938">
    <property type="entry name" value="Riboflavin_synthase-like_b-brl"/>
</dbReference>
<evidence type="ECO:0000313" key="13">
    <source>
        <dbReference type="Proteomes" id="UP000008229"/>
    </source>
</evidence>
<keyword evidence="6" id="KW-0686">Riboflavin biosynthesis</keyword>
<comment type="catalytic activity">
    <reaction evidence="1">
        <text>2 6,7-dimethyl-8-(1-D-ribityl)lumazine + H(+) = 5-amino-6-(D-ribitylamino)uracil + riboflavin</text>
        <dbReference type="Rhea" id="RHEA:20772"/>
        <dbReference type="ChEBI" id="CHEBI:15378"/>
        <dbReference type="ChEBI" id="CHEBI:15934"/>
        <dbReference type="ChEBI" id="CHEBI:57986"/>
        <dbReference type="ChEBI" id="CHEBI:58201"/>
        <dbReference type="EC" id="2.5.1.9"/>
    </reaction>
</comment>
<dbReference type="GO" id="GO:0004746">
    <property type="term" value="F:riboflavin synthase activity"/>
    <property type="evidence" value="ECO:0007669"/>
    <property type="project" value="UniProtKB-UniRule"/>
</dbReference>
<keyword evidence="13" id="KW-1185">Reference proteome</keyword>
<dbReference type="PROSITE" id="PS51177">
    <property type="entry name" value="LUMAZINE_BIND"/>
    <property type="match status" value="2"/>
</dbReference>
<comment type="function">
    <text evidence="2">Catalyzes the dismutation of two molecules of 6,7-dimethyl-8-ribityllumazine, resulting in the formation of riboflavin and 5-amino-6-(D-ribitylamino)uracil.</text>
</comment>
<sequence>MFTGLVQGLGTVAAVQPTADGVRLTVATELGRELSPGDSVAVNGVCLTAVDPSNGTFAADVMNETLRRSSLAEIAPGAEVNLELPLRAHDRLGGHIVQGHVDGLGTIAELTDDGFARIVRIAADPELLRYVVEKGSIAIDGVSLTVSAVDDESLSVSLIPETLERTILGSAAVGRPVNLEVDVLAKYVEKLVGAHR</sequence>
<evidence type="ECO:0000256" key="1">
    <source>
        <dbReference type="ARBA" id="ARBA00000968"/>
    </source>
</evidence>
<evidence type="ECO:0000256" key="10">
    <source>
        <dbReference type="PROSITE-ProRule" id="PRU00524"/>
    </source>
</evidence>
<protein>
    <recommendedName>
        <fullName evidence="5 9">Riboflavin synthase</fullName>
        <ecNumber evidence="4 9">2.5.1.9</ecNumber>
    </recommendedName>
</protein>
<comment type="pathway">
    <text evidence="3">Cofactor biosynthesis; riboflavin biosynthesis; riboflavin from 2-hydroxy-3-oxobutyl phosphate and 5-amino-6-(D-ribitylamino)uracil: step 2/2.</text>
</comment>
<dbReference type="PANTHER" id="PTHR21098">
    <property type="entry name" value="RIBOFLAVIN SYNTHASE ALPHA CHAIN"/>
    <property type="match status" value="1"/>
</dbReference>
<dbReference type="PANTHER" id="PTHR21098:SF12">
    <property type="entry name" value="RIBOFLAVIN SYNTHASE"/>
    <property type="match status" value="1"/>
</dbReference>
<evidence type="ECO:0000259" key="11">
    <source>
        <dbReference type="PROSITE" id="PS51177"/>
    </source>
</evidence>
<dbReference type="AlphaFoldDB" id="D3F1G1"/>
<evidence type="ECO:0000256" key="3">
    <source>
        <dbReference type="ARBA" id="ARBA00004887"/>
    </source>
</evidence>
<evidence type="ECO:0000256" key="8">
    <source>
        <dbReference type="ARBA" id="ARBA00022737"/>
    </source>
</evidence>
<dbReference type="KEGG" id="cwo:Cwoe_3707"/>
<dbReference type="EMBL" id="CP001854">
    <property type="protein sequence ID" value="ADB52124.1"/>
    <property type="molecule type" value="Genomic_DNA"/>
</dbReference>
<dbReference type="GO" id="GO:0009231">
    <property type="term" value="P:riboflavin biosynthetic process"/>
    <property type="evidence" value="ECO:0007669"/>
    <property type="project" value="UniProtKB-KW"/>
</dbReference>